<accession>A0ABS4X9E1</accession>
<dbReference type="InterPro" id="IPR028098">
    <property type="entry name" value="Glyco_trans_4-like_N"/>
</dbReference>
<evidence type="ECO:0000313" key="5">
    <source>
        <dbReference type="EMBL" id="MBP2385090.1"/>
    </source>
</evidence>
<dbReference type="PANTHER" id="PTHR46401:SF2">
    <property type="entry name" value="GLYCOSYLTRANSFERASE WBBK-RELATED"/>
    <property type="match status" value="1"/>
</dbReference>
<dbReference type="RefSeq" id="WP_209995856.1">
    <property type="nucleotide sequence ID" value="NZ_BAAAJY010000013.1"/>
</dbReference>
<name>A0ABS4X9E1_9MICC</name>
<dbReference type="Pfam" id="PF00534">
    <property type="entry name" value="Glycos_transf_1"/>
    <property type="match status" value="1"/>
</dbReference>
<dbReference type="CDD" id="cd03809">
    <property type="entry name" value="GT4_MtfB-like"/>
    <property type="match status" value="1"/>
</dbReference>
<keyword evidence="1" id="KW-0328">Glycosyltransferase</keyword>
<evidence type="ECO:0000259" key="3">
    <source>
        <dbReference type="Pfam" id="PF00534"/>
    </source>
</evidence>
<feature type="domain" description="Glycosyltransferase subfamily 4-like N-terminal" evidence="4">
    <location>
        <begin position="65"/>
        <end position="168"/>
    </location>
</feature>
<evidence type="ECO:0000259" key="4">
    <source>
        <dbReference type="Pfam" id="PF13439"/>
    </source>
</evidence>
<reference evidence="5 6" key="1">
    <citation type="submission" date="2021-03" db="EMBL/GenBank/DDBJ databases">
        <title>Sequencing the genomes of 1000 actinobacteria strains.</title>
        <authorList>
            <person name="Klenk H.-P."/>
        </authorList>
    </citation>
    <scope>NUCLEOTIDE SEQUENCE [LARGE SCALE GENOMIC DNA]</scope>
    <source>
        <strain evidence="5 6">DSM 15797</strain>
    </source>
</reference>
<dbReference type="EMBL" id="JAGIOF010000001">
    <property type="protein sequence ID" value="MBP2385090.1"/>
    <property type="molecule type" value="Genomic_DNA"/>
</dbReference>
<feature type="domain" description="Glycosyl transferase family 1" evidence="3">
    <location>
        <begin position="183"/>
        <end position="316"/>
    </location>
</feature>
<sequence length="357" mass="39404">MKLIIDARFTRTTHHDGISRFTSCLIEETAKIADVTMLINDPAQLRLLPDVPHVLINSPLSPLEPFVARKVNKLGPDVVFSPMQTMGSAGRKYGLILTLHDLIYYEHPKAPGFLPLPVRIGWYLFHQMYWPQRMLLNRTDAVATVSQTTKDLIKKHRLSRKPVEIVSNAPAPGAVPRDASVAPEPTLLYMGSFMPYKNVETLILAMEYLPDFSLHLLSNIAPQREAELLAQVPTGSTVVFHHGVTDEEYQDLLKRTTALVSLSRAEGYGLPLVEAMSVGTPVVATDMPIFREVGAGAISYVDPQSPRAFADAVKDLAAPGAWHAASAAALKRAESYSWQSSARQLLDLAESVMEKRT</sequence>
<proteinExistence type="predicted"/>
<protein>
    <submittedName>
        <fullName evidence="5">Glycosyltransferase involved in cell wall biosynthesis</fullName>
    </submittedName>
</protein>
<dbReference type="SUPFAM" id="SSF53756">
    <property type="entry name" value="UDP-Glycosyltransferase/glycogen phosphorylase"/>
    <property type="match status" value="1"/>
</dbReference>
<dbReference type="Pfam" id="PF13439">
    <property type="entry name" value="Glyco_transf_4"/>
    <property type="match status" value="1"/>
</dbReference>
<keyword evidence="2" id="KW-0808">Transferase</keyword>
<dbReference type="Gene3D" id="3.40.50.2000">
    <property type="entry name" value="Glycogen Phosphorylase B"/>
    <property type="match status" value="2"/>
</dbReference>
<dbReference type="PANTHER" id="PTHR46401">
    <property type="entry name" value="GLYCOSYLTRANSFERASE WBBK-RELATED"/>
    <property type="match status" value="1"/>
</dbReference>
<evidence type="ECO:0000256" key="2">
    <source>
        <dbReference type="ARBA" id="ARBA00022679"/>
    </source>
</evidence>
<evidence type="ECO:0000313" key="6">
    <source>
        <dbReference type="Proteomes" id="UP001296993"/>
    </source>
</evidence>
<dbReference type="Proteomes" id="UP001296993">
    <property type="component" value="Unassembled WGS sequence"/>
</dbReference>
<organism evidence="5 6">
    <name type="scientific">Paeniglutamicibacter kerguelensis</name>
    <dbReference type="NCBI Taxonomy" id="254788"/>
    <lineage>
        <taxon>Bacteria</taxon>
        <taxon>Bacillati</taxon>
        <taxon>Actinomycetota</taxon>
        <taxon>Actinomycetes</taxon>
        <taxon>Micrococcales</taxon>
        <taxon>Micrococcaceae</taxon>
        <taxon>Paeniglutamicibacter</taxon>
    </lineage>
</organism>
<keyword evidence="6" id="KW-1185">Reference proteome</keyword>
<gene>
    <name evidence="5" type="ORF">JOF47_000601</name>
</gene>
<evidence type="ECO:0000256" key="1">
    <source>
        <dbReference type="ARBA" id="ARBA00022676"/>
    </source>
</evidence>
<dbReference type="InterPro" id="IPR001296">
    <property type="entry name" value="Glyco_trans_1"/>
</dbReference>
<comment type="caution">
    <text evidence="5">The sequence shown here is derived from an EMBL/GenBank/DDBJ whole genome shotgun (WGS) entry which is preliminary data.</text>
</comment>